<evidence type="ECO:0000313" key="1">
    <source>
        <dbReference type="EMBL" id="CDZ77748.1"/>
    </source>
</evidence>
<reference evidence="1 2" key="1">
    <citation type="submission" date="2014-06" db="EMBL/GenBank/DDBJ databases">
        <authorList>
            <person name="Urmite Genomes Urmite Genomes"/>
        </authorList>
    </citation>
    <scope>NUCLEOTIDE SEQUENCE [LARGE SCALE GENOMIC DNA]</scope>
</reference>
<proteinExistence type="predicted"/>
<dbReference type="RefSeq" id="WP_043874233.1">
    <property type="nucleotide sequence ID" value="NZ_CCVW01000002.1"/>
</dbReference>
<sequence>MQGGANGWDIKDGPNGEKRLDPVLVIMHELTHIMLLDHVGGWSTVDFEEPVCAGDHGKREISLSDINEIRFSLDNVLIETVKPPDLPTCFANAEDKKKFPEDLKAKIDAIKAEIKATSDQLAEETKGGPPEGRIAAERWYASKSRLEFVIAQDNSNLTVLQNRYDEAEAMSLCGHAMRSTTGHPRFELSGSLGGAIATSSFVNRGNFSAGSEDDHMCNHTSQGSSDFSAGLGASAMLAETSLSSNALGSSLALGIDGNFNAFAGSGRPIAGIPGGPFGTDNGSDTFKISDNYMFMFGAWITDQLASGLSLSLTGGLAELNQTVKYNCETYCAVMPGVPAFVASKDNWRAGGYVGGRIATSISLPGFSGATIGLDYKHVFLPSHTTALGNIATRQVNARVSPSMDRVMLRLTVPIA</sequence>
<dbReference type="EMBL" id="CCSB01000002">
    <property type="protein sequence ID" value="CDZ77748.1"/>
    <property type="molecule type" value="Genomic_DNA"/>
</dbReference>
<dbReference type="Proteomes" id="UP000044071">
    <property type="component" value="Unassembled WGS sequence"/>
</dbReference>
<protein>
    <submittedName>
        <fullName evidence="1">Uncharacterized protein</fullName>
    </submittedName>
</protein>
<name>A0A078L112_9GAMM</name>
<gene>
    <name evidence="1" type="ORF">BN59_02038</name>
</gene>
<dbReference type="AlphaFoldDB" id="A0A078L112"/>
<evidence type="ECO:0000313" key="2">
    <source>
        <dbReference type="Proteomes" id="UP000044071"/>
    </source>
</evidence>
<keyword evidence="2" id="KW-1185">Reference proteome</keyword>
<accession>A0A078L112</accession>
<organism evidence="1 2">
    <name type="scientific">Legionella massiliensis</name>
    <dbReference type="NCBI Taxonomy" id="1034943"/>
    <lineage>
        <taxon>Bacteria</taxon>
        <taxon>Pseudomonadati</taxon>
        <taxon>Pseudomonadota</taxon>
        <taxon>Gammaproteobacteria</taxon>
        <taxon>Legionellales</taxon>
        <taxon>Legionellaceae</taxon>
        <taxon>Legionella</taxon>
    </lineage>
</organism>